<dbReference type="Pfam" id="PF00534">
    <property type="entry name" value="Glycos_transf_1"/>
    <property type="match status" value="1"/>
</dbReference>
<proteinExistence type="predicted"/>
<dbReference type="CDD" id="cd03809">
    <property type="entry name" value="GT4_MtfB-like"/>
    <property type="match status" value="1"/>
</dbReference>
<gene>
    <name evidence="4" type="ORF">COS30_00790</name>
</gene>
<dbReference type="PANTHER" id="PTHR46401:SF2">
    <property type="entry name" value="GLYCOSYLTRANSFERASE WBBK-RELATED"/>
    <property type="match status" value="1"/>
</dbReference>
<dbReference type="PANTHER" id="PTHR46401">
    <property type="entry name" value="GLYCOSYLTRANSFERASE WBBK-RELATED"/>
    <property type="match status" value="1"/>
</dbReference>
<comment type="caution">
    <text evidence="4">The sequence shown here is derived from an EMBL/GenBank/DDBJ whole genome shotgun (WGS) entry which is preliminary data.</text>
</comment>
<evidence type="ECO:0000259" key="2">
    <source>
        <dbReference type="Pfam" id="PF00534"/>
    </source>
</evidence>
<dbReference type="GO" id="GO:0016757">
    <property type="term" value="F:glycosyltransferase activity"/>
    <property type="evidence" value="ECO:0007669"/>
    <property type="project" value="InterPro"/>
</dbReference>
<evidence type="ECO:0000259" key="3">
    <source>
        <dbReference type="Pfam" id="PF13439"/>
    </source>
</evidence>
<organism evidence="4 5">
    <name type="scientific">Candidatus Portnoybacteria bacterium CG02_land_8_20_14_3_00_45_8</name>
    <dbReference type="NCBI Taxonomy" id="1974807"/>
    <lineage>
        <taxon>Bacteria</taxon>
        <taxon>Candidatus Portnoyibacteriota</taxon>
    </lineage>
</organism>
<evidence type="ECO:0000313" key="5">
    <source>
        <dbReference type="Proteomes" id="UP000229247"/>
    </source>
</evidence>
<dbReference type="GO" id="GO:0009103">
    <property type="term" value="P:lipopolysaccharide biosynthetic process"/>
    <property type="evidence" value="ECO:0007669"/>
    <property type="project" value="TreeGrafter"/>
</dbReference>
<accession>A0A2M7D6P3</accession>
<feature type="domain" description="Glycosyltransferase subfamily 4-like N-terminal" evidence="3">
    <location>
        <begin position="17"/>
        <end position="179"/>
    </location>
</feature>
<reference evidence="5" key="1">
    <citation type="submission" date="2017-09" db="EMBL/GenBank/DDBJ databases">
        <title>Depth-based differentiation of microbial function through sediment-hosted aquifers and enrichment of novel symbionts in the deep terrestrial subsurface.</title>
        <authorList>
            <person name="Probst A.J."/>
            <person name="Ladd B."/>
            <person name="Jarett J.K."/>
            <person name="Geller-Mcgrath D.E."/>
            <person name="Sieber C.M.K."/>
            <person name="Emerson J.B."/>
            <person name="Anantharaman K."/>
            <person name="Thomas B.C."/>
            <person name="Malmstrom R."/>
            <person name="Stieglmeier M."/>
            <person name="Klingl A."/>
            <person name="Woyke T."/>
            <person name="Ryan C.M."/>
            <person name="Banfield J.F."/>
        </authorList>
    </citation>
    <scope>NUCLEOTIDE SEQUENCE [LARGE SCALE GENOMIC DNA]</scope>
</reference>
<dbReference type="FunFam" id="3.40.50.2000:FF:000119">
    <property type="entry name" value="Glycosyl transferase group 1"/>
    <property type="match status" value="1"/>
</dbReference>
<sequence length="380" mass="43670">MTIGVDLRVLAKGTRTGIEEYTLNLLSRLLSLDKSVKFKLFYNAWNKEPLVYDWLKLSNVELKKFRFPNRFVFDPLAKMFTWPHIDRLLGGADVFFSPHFLLSPVSPKCRQAITFHDLSFEYFPEFLPWRKRFWHASLSPKTRARQAQKIIAVSQSTKDDLVKLYGLPDKKIRVIYSGVGEEFKQLPLENCSFVKQKYDLPDNFILYFGTIEPRKNIVGLIEAYDLFRQKLGQDSAPQLVIAGQTGWFYKETLLAARRSAFSQDIIFTGFIEPSDKVYLFNLASLFVYPSFFEGFGFPPLEAMACGVPVICSNTSSFPEVVGEAALMIDPYNFEELAWAIKEVWQDNNLRTDLIARGLARAKNFSWQKCAKETLGFLTSS</sequence>
<dbReference type="Gene3D" id="3.40.50.2000">
    <property type="entry name" value="Glycogen Phosphorylase B"/>
    <property type="match status" value="2"/>
</dbReference>
<protein>
    <submittedName>
        <fullName evidence="4">Glycosyltransferase family 1 protein</fullName>
    </submittedName>
</protein>
<feature type="domain" description="Glycosyl transferase family 1" evidence="2">
    <location>
        <begin position="198"/>
        <end position="357"/>
    </location>
</feature>
<dbReference type="Pfam" id="PF13439">
    <property type="entry name" value="Glyco_transf_4"/>
    <property type="match status" value="1"/>
</dbReference>
<dbReference type="AlphaFoldDB" id="A0A2M7D6P3"/>
<dbReference type="Proteomes" id="UP000229247">
    <property type="component" value="Unassembled WGS sequence"/>
</dbReference>
<name>A0A2M7D6P3_9BACT</name>
<dbReference type="InterPro" id="IPR001296">
    <property type="entry name" value="Glyco_trans_1"/>
</dbReference>
<keyword evidence="1 4" id="KW-0808">Transferase</keyword>
<dbReference type="InterPro" id="IPR028098">
    <property type="entry name" value="Glyco_trans_4-like_N"/>
</dbReference>
<dbReference type="EMBL" id="PEUE01000022">
    <property type="protein sequence ID" value="PIV38675.1"/>
    <property type="molecule type" value="Genomic_DNA"/>
</dbReference>
<evidence type="ECO:0000256" key="1">
    <source>
        <dbReference type="ARBA" id="ARBA00022679"/>
    </source>
</evidence>
<evidence type="ECO:0000313" key="4">
    <source>
        <dbReference type="EMBL" id="PIV38675.1"/>
    </source>
</evidence>
<dbReference type="SUPFAM" id="SSF53756">
    <property type="entry name" value="UDP-Glycosyltransferase/glycogen phosphorylase"/>
    <property type="match status" value="1"/>
</dbReference>